<reference evidence="2 3" key="1">
    <citation type="journal article" date="2018" name="Mol. Plant">
        <title>The genome of Artemisia annua provides insight into the evolution of Asteraceae family and artemisinin biosynthesis.</title>
        <authorList>
            <person name="Shen Q."/>
            <person name="Zhang L."/>
            <person name="Liao Z."/>
            <person name="Wang S."/>
            <person name="Yan T."/>
            <person name="Shi P."/>
            <person name="Liu M."/>
            <person name="Fu X."/>
            <person name="Pan Q."/>
            <person name="Wang Y."/>
            <person name="Lv Z."/>
            <person name="Lu X."/>
            <person name="Zhang F."/>
            <person name="Jiang W."/>
            <person name="Ma Y."/>
            <person name="Chen M."/>
            <person name="Hao X."/>
            <person name="Li L."/>
            <person name="Tang Y."/>
            <person name="Lv G."/>
            <person name="Zhou Y."/>
            <person name="Sun X."/>
            <person name="Brodelius P.E."/>
            <person name="Rose J.K.C."/>
            <person name="Tang K."/>
        </authorList>
    </citation>
    <scope>NUCLEOTIDE SEQUENCE [LARGE SCALE GENOMIC DNA]</scope>
    <source>
        <strain evidence="3">cv. Huhao1</strain>
        <tissue evidence="2">Leaf</tissue>
    </source>
</reference>
<dbReference type="OrthoDB" id="1746620at2759"/>
<evidence type="ECO:0000313" key="3">
    <source>
        <dbReference type="Proteomes" id="UP000245207"/>
    </source>
</evidence>
<keyword evidence="3" id="KW-1185">Reference proteome</keyword>
<sequence length="170" mass="19465">MALDADKWDWKAAKVPNPLTNGIGESQQAKQDVLDGIDFARGDPKSTWRSVQAWTWDTQNHLGWRRIGWLFFKYHTLFVPVNPIEDFEVFENSLEYRALHPLTAPAQQSLVKEHFEPIEEDGDQSISDAEDDQSSDDEPANGKRKDGKKSRAPRGGNLKLYWKTIALKVR</sequence>
<protein>
    <submittedName>
        <fullName evidence="2">Embryo sac development arrest 7</fullName>
    </submittedName>
</protein>
<feature type="region of interest" description="Disordered" evidence="1">
    <location>
        <begin position="120"/>
        <end position="155"/>
    </location>
</feature>
<feature type="compositionally biased region" description="Acidic residues" evidence="1">
    <location>
        <begin position="120"/>
        <end position="139"/>
    </location>
</feature>
<organism evidence="2 3">
    <name type="scientific">Artemisia annua</name>
    <name type="common">Sweet wormwood</name>
    <dbReference type="NCBI Taxonomy" id="35608"/>
    <lineage>
        <taxon>Eukaryota</taxon>
        <taxon>Viridiplantae</taxon>
        <taxon>Streptophyta</taxon>
        <taxon>Embryophyta</taxon>
        <taxon>Tracheophyta</taxon>
        <taxon>Spermatophyta</taxon>
        <taxon>Magnoliopsida</taxon>
        <taxon>eudicotyledons</taxon>
        <taxon>Gunneridae</taxon>
        <taxon>Pentapetalae</taxon>
        <taxon>asterids</taxon>
        <taxon>campanulids</taxon>
        <taxon>Asterales</taxon>
        <taxon>Asteraceae</taxon>
        <taxon>Asteroideae</taxon>
        <taxon>Anthemideae</taxon>
        <taxon>Artemisiinae</taxon>
        <taxon>Artemisia</taxon>
    </lineage>
</organism>
<name>A0A2U1MWG4_ARTAN</name>
<evidence type="ECO:0000313" key="2">
    <source>
        <dbReference type="EMBL" id="PWA65598.1"/>
    </source>
</evidence>
<evidence type="ECO:0000256" key="1">
    <source>
        <dbReference type="SAM" id="MobiDB-lite"/>
    </source>
</evidence>
<accession>A0A2U1MWG4</accession>
<gene>
    <name evidence="2" type="ORF">CTI12_AA331260</name>
</gene>
<dbReference type="STRING" id="35608.A0A2U1MWG4"/>
<dbReference type="EMBL" id="PKPP01004188">
    <property type="protein sequence ID" value="PWA65598.1"/>
    <property type="molecule type" value="Genomic_DNA"/>
</dbReference>
<comment type="caution">
    <text evidence="2">The sequence shown here is derived from an EMBL/GenBank/DDBJ whole genome shotgun (WGS) entry which is preliminary data.</text>
</comment>
<dbReference type="AlphaFoldDB" id="A0A2U1MWG4"/>
<proteinExistence type="predicted"/>
<dbReference type="Proteomes" id="UP000245207">
    <property type="component" value="Unassembled WGS sequence"/>
</dbReference>